<dbReference type="InterPro" id="IPR011990">
    <property type="entry name" value="TPR-like_helical_dom_sf"/>
</dbReference>
<evidence type="ECO:0000256" key="9">
    <source>
        <dbReference type="ARBA" id="ARBA00022737"/>
    </source>
</evidence>
<feature type="repeat" description="TPR" evidence="15">
    <location>
        <begin position="469"/>
        <end position="502"/>
    </location>
</feature>
<dbReference type="SMART" id="SM00028">
    <property type="entry name" value="TPR"/>
    <property type="match status" value="2"/>
</dbReference>
<keyword evidence="6" id="KW-1017">Isopeptide bond</keyword>
<dbReference type="PANTHER" id="PTHR15081">
    <property type="entry name" value="NUCLEAR AUTOANTIGENIC SPERM PROTEIN NASP -RELATED"/>
    <property type="match status" value="1"/>
</dbReference>
<dbReference type="Pfam" id="PF13181">
    <property type="entry name" value="TPR_8"/>
    <property type="match status" value="1"/>
</dbReference>
<reference evidence="20" key="1">
    <citation type="submission" date="2025-08" db="UniProtKB">
        <authorList>
            <consortium name="RefSeq"/>
        </authorList>
    </citation>
    <scope>IDENTIFICATION</scope>
</reference>
<feature type="compositionally biased region" description="Basic and acidic residues" evidence="17">
    <location>
        <begin position="130"/>
        <end position="141"/>
    </location>
</feature>
<keyword evidence="12" id="KW-0007">Acetylation</keyword>
<evidence type="ECO:0000256" key="16">
    <source>
        <dbReference type="SAM" id="Coils"/>
    </source>
</evidence>
<feature type="region of interest" description="Disordered" evidence="17">
    <location>
        <begin position="582"/>
        <end position="676"/>
    </location>
</feature>
<evidence type="ECO:0000256" key="14">
    <source>
        <dbReference type="ARBA" id="ARBA00023242"/>
    </source>
</evidence>
<evidence type="ECO:0000256" key="4">
    <source>
        <dbReference type="ARBA" id="ARBA00021576"/>
    </source>
</evidence>
<feature type="compositionally biased region" description="Polar residues" evidence="17">
    <location>
        <begin position="98"/>
        <end position="107"/>
    </location>
</feature>
<keyword evidence="5" id="KW-0963">Cytoplasm</keyword>
<organism evidence="19 20">
    <name type="scientific">Mus caroli</name>
    <name type="common">Ryukyu mouse</name>
    <name type="synonym">Ricefield mouse</name>
    <dbReference type="NCBI Taxonomy" id="10089"/>
    <lineage>
        <taxon>Eukaryota</taxon>
        <taxon>Metazoa</taxon>
        <taxon>Chordata</taxon>
        <taxon>Craniata</taxon>
        <taxon>Vertebrata</taxon>
        <taxon>Euteleostomi</taxon>
        <taxon>Mammalia</taxon>
        <taxon>Eutheria</taxon>
        <taxon>Euarchontoglires</taxon>
        <taxon>Glires</taxon>
        <taxon>Rodentia</taxon>
        <taxon>Myomorpha</taxon>
        <taxon>Muroidea</taxon>
        <taxon>Muridae</taxon>
        <taxon>Murinae</taxon>
        <taxon>Mus</taxon>
        <taxon>Mus</taxon>
    </lineage>
</organism>
<dbReference type="KEGG" id="mcal:110293394"/>
<feature type="compositionally biased region" description="Basic and acidic residues" evidence="17">
    <location>
        <begin position="371"/>
        <end position="390"/>
    </location>
</feature>
<dbReference type="GeneID" id="110293394"/>
<evidence type="ECO:0000256" key="5">
    <source>
        <dbReference type="ARBA" id="ARBA00022490"/>
    </source>
</evidence>
<keyword evidence="7" id="KW-0597">Phosphoprotein</keyword>
<feature type="compositionally biased region" description="Polar residues" evidence="17">
    <location>
        <begin position="268"/>
        <end position="285"/>
    </location>
</feature>
<dbReference type="GO" id="GO:0005654">
    <property type="term" value="C:nucleoplasm"/>
    <property type="evidence" value="ECO:0007669"/>
    <property type="project" value="TreeGrafter"/>
</dbReference>
<feature type="compositionally biased region" description="Acidic residues" evidence="17">
    <location>
        <begin position="16"/>
        <end position="40"/>
    </location>
</feature>
<feature type="domain" description="Tetratricopeptide SHNi-TPR" evidence="18">
    <location>
        <begin position="431"/>
        <end position="463"/>
    </location>
</feature>
<evidence type="ECO:0000256" key="15">
    <source>
        <dbReference type="PROSITE-ProRule" id="PRU00339"/>
    </source>
</evidence>
<dbReference type="SUPFAM" id="SSF48452">
    <property type="entry name" value="TPR-like"/>
    <property type="match status" value="1"/>
</dbReference>
<evidence type="ECO:0000313" key="19">
    <source>
        <dbReference type="Proteomes" id="UP000515126"/>
    </source>
</evidence>
<dbReference type="PANTHER" id="PTHR15081:SF1">
    <property type="entry name" value="NUCLEAR AUTOANTIGENIC SPERM PROTEIN"/>
    <property type="match status" value="1"/>
</dbReference>
<dbReference type="GO" id="GO:0042393">
    <property type="term" value="F:histone binding"/>
    <property type="evidence" value="ECO:0007669"/>
    <property type="project" value="TreeGrafter"/>
</dbReference>
<dbReference type="InterPro" id="IPR019734">
    <property type="entry name" value="TPR_rpt"/>
</dbReference>
<dbReference type="InterPro" id="IPR051730">
    <property type="entry name" value="NASP-like"/>
</dbReference>
<evidence type="ECO:0000256" key="1">
    <source>
        <dbReference type="ARBA" id="ARBA00004123"/>
    </source>
</evidence>
<evidence type="ECO:0000256" key="10">
    <source>
        <dbReference type="ARBA" id="ARBA00022803"/>
    </source>
</evidence>
<feature type="compositionally biased region" description="Acidic residues" evidence="17">
    <location>
        <begin position="360"/>
        <end position="370"/>
    </location>
</feature>
<feature type="compositionally biased region" description="Basic and acidic residues" evidence="17">
    <location>
        <begin position="332"/>
        <end position="342"/>
    </location>
</feature>
<evidence type="ECO:0000256" key="17">
    <source>
        <dbReference type="SAM" id="MobiDB-lite"/>
    </source>
</evidence>
<feature type="coiled-coil region" evidence="16">
    <location>
        <begin position="496"/>
        <end position="544"/>
    </location>
</feature>
<feature type="compositionally biased region" description="Basic and acidic residues" evidence="17">
    <location>
        <begin position="606"/>
        <end position="624"/>
    </location>
</feature>
<evidence type="ECO:0000256" key="12">
    <source>
        <dbReference type="ARBA" id="ARBA00022990"/>
    </source>
</evidence>
<dbReference type="AlphaFoldDB" id="A0A6P7R3E8"/>
<name>A0A6P7R3E8_MUSCR</name>
<feature type="region of interest" description="Disordered" evidence="17">
    <location>
        <begin position="1"/>
        <end position="187"/>
    </location>
</feature>
<dbReference type="InterPro" id="IPR019544">
    <property type="entry name" value="Tetratricopeptide_SHNi-TPR_dom"/>
</dbReference>
<feature type="region of interest" description="Disordered" evidence="17">
    <location>
        <begin position="199"/>
        <end position="220"/>
    </location>
</feature>
<comment type="similarity">
    <text evidence="3">Belongs to the NASP family.</text>
</comment>
<feature type="compositionally biased region" description="Acidic residues" evidence="17">
    <location>
        <begin position="305"/>
        <end position="319"/>
    </location>
</feature>
<dbReference type="FunFam" id="1.25.40.10:FF:000087">
    <property type="entry name" value="Nuclear autoantigenic sperm protein (Histone-binding)"/>
    <property type="match status" value="1"/>
</dbReference>
<evidence type="ECO:0000313" key="20">
    <source>
        <dbReference type="RefSeq" id="XP_029332216.1"/>
    </source>
</evidence>
<keyword evidence="10 15" id="KW-0802">TPR repeat</keyword>
<feature type="repeat" description="TPR" evidence="15">
    <location>
        <begin position="427"/>
        <end position="460"/>
    </location>
</feature>
<feature type="compositionally biased region" description="Basic and acidic residues" evidence="17">
    <location>
        <begin position="286"/>
        <end position="303"/>
    </location>
</feature>
<dbReference type="GO" id="GO:0006335">
    <property type="term" value="P:DNA replication-dependent chromatin assembly"/>
    <property type="evidence" value="ECO:0007669"/>
    <property type="project" value="TreeGrafter"/>
</dbReference>
<dbReference type="Proteomes" id="UP000515126">
    <property type="component" value="Chromosome 4"/>
</dbReference>
<evidence type="ECO:0000256" key="2">
    <source>
        <dbReference type="ARBA" id="ARBA00004496"/>
    </source>
</evidence>
<feature type="compositionally biased region" description="Basic and acidic residues" evidence="17">
    <location>
        <begin position="199"/>
        <end position="213"/>
    </location>
</feature>
<keyword evidence="8" id="KW-0235">DNA replication</keyword>
<evidence type="ECO:0000256" key="3">
    <source>
        <dbReference type="ARBA" id="ARBA00008402"/>
    </source>
</evidence>
<feature type="compositionally biased region" description="Basic and acidic residues" evidence="17">
    <location>
        <begin position="41"/>
        <end position="96"/>
    </location>
</feature>
<feature type="compositionally biased region" description="Basic and acidic residues" evidence="17">
    <location>
        <begin position="164"/>
        <end position="173"/>
    </location>
</feature>
<accession>A0A6P7R3E8</accession>
<keyword evidence="14" id="KW-0539">Nucleus</keyword>
<sequence length="676" mass="73932">MENGVLGNALEGVHVEEEEGEKTEDESLVENNDNVDEEAREELREQVYDAMGEKEAKKAEGKSLTKPETDKEQESEVEKGGREDMDISEPEEKLQETVEPTSKQLNESSEEAKEAAIPGLNEDEVTSGKTEQESLCTEKGKSISGAYVQNKEFRQTVEEGEEISIEKKPKETSEDQPIGAAEKQGTLMKVVEIEAEIDPEVKSADVGGEEPKDQVATSESELGKAVLMELSGQDVEASPVVAAEAGAEVSEKPGQEITVIPNNGPVVGQSTAGDQTPSEPQTSAERLTETKDGSSVEEVKAELVPEQEETMLPVEESEAAGDGVETKVAQRATEKAPEDKFKIAANEETQERDEQMKEGEETEGSEEEDKENDKAEETPNESVLEKKSLQENEEEEIGNLELAWDMLDLAKIIFKRQETKEAQLYAAQAHLKLGEVSVESENYIQAVEEFQACLSLQEQYLEAHDRLLAETHYQLGLAYGYNSQYDEAVAQFGKSIDVIEKRMAVLHEQMKEAEGSFTEYEKEIEELKELLPEIREKIEDAKESQRSGNVAELALKATLVESSTSGFAPSGAGASVSMIASRKPTDGASSSNCVTDISHLVRKKRKQEEESPRKDDAKKAKQEPEVNGGSGDAVSSGKEVSENMEAEAENQAENQAESQTTEGTMESAATIKSTAC</sequence>
<evidence type="ECO:0000256" key="11">
    <source>
        <dbReference type="ARBA" id="ARBA00022843"/>
    </source>
</evidence>
<comment type="subcellular location">
    <subcellularLocation>
        <location evidence="2">Cytoplasm</location>
    </subcellularLocation>
    <subcellularLocation>
        <location evidence="1">Nucleus</location>
    </subcellularLocation>
</comment>
<keyword evidence="11" id="KW-0832">Ubl conjugation</keyword>
<evidence type="ECO:0000256" key="6">
    <source>
        <dbReference type="ARBA" id="ARBA00022499"/>
    </source>
</evidence>
<dbReference type="GO" id="GO:0034080">
    <property type="term" value="P:CENP-A containing chromatin assembly"/>
    <property type="evidence" value="ECO:0007669"/>
    <property type="project" value="TreeGrafter"/>
</dbReference>
<dbReference type="RefSeq" id="XP_029332216.1">
    <property type="nucleotide sequence ID" value="XM_029476356.1"/>
</dbReference>
<keyword evidence="9" id="KW-0677">Repeat</keyword>
<evidence type="ECO:0000256" key="7">
    <source>
        <dbReference type="ARBA" id="ARBA00022553"/>
    </source>
</evidence>
<evidence type="ECO:0000259" key="18">
    <source>
        <dbReference type="Pfam" id="PF10516"/>
    </source>
</evidence>
<evidence type="ECO:0000256" key="8">
    <source>
        <dbReference type="ARBA" id="ARBA00022705"/>
    </source>
</evidence>
<dbReference type="GO" id="GO:0006260">
    <property type="term" value="P:DNA replication"/>
    <property type="evidence" value="ECO:0007669"/>
    <property type="project" value="UniProtKB-KW"/>
</dbReference>
<gene>
    <name evidence="20" type="primary">Nasp</name>
</gene>
<dbReference type="GO" id="GO:0005737">
    <property type="term" value="C:cytoplasm"/>
    <property type="evidence" value="ECO:0007669"/>
    <property type="project" value="UniProtKB-SubCell"/>
</dbReference>
<protein>
    <recommendedName>
        <fullName evidence="4">Nuclear autoantigenic sperm protein</fullName>
    </recommendedName>
</protein>
<keyword evidence="19" id="KW-1185">Reference proteome</keyword>
<dbReference type="Pfam" id="PF10516">
    <property type="entry name" value="SHNi-TPR"/>
    <property type="match status" value="1"/>
</dbReference>
<dbReference type="CTD" id="4678"/>
<keyword evidence="13 16" id="KW-0175">Coiled coil</keyword>
<evidence type="ECO:0000256" key="13">
    <source>
        <dbReference type="ARBA" id="ARBA00023054"/>
    </source>
</evidence>
<dbReference type="Gene3D" id="1.25.40.10">
    <property type="entry name" value="Tetratricopeptide repeat domain"/>
    <property type="match status" value="1"/>
</dbReference>
<proteinExistence type="inferred from homology"/>
<feature type="region of interest" description="Disordered" evidence="17">
    <location>
        <begin position="244"/>
        <end position="392"/>
    </location>
</feature>
<dbReference type="PROSITE" id="PS50005">
    <property type="entry name" value="TPR"/>
    <property type="match status" value="2"/>
</dbReference>